<dbReference type="Gene3D" id="3.40.190.10">
    <property type="entry name" value="Periplasmic binding protein-like II"/>
    <property type="match status" value="1"/>
</dbReference>
<dbReference type="EMBL" id="LVZK01000001">
    <property type="protein sequence ID" value="OAP87054.1"/>
    <property type="molecule type" value="Genomic_DNA"/>
</dbReference>
<evidence type="ECO:0000313" key="3">
    <source>
        <dbReference type="Proteomes" id="UP000078368"/>
    </source>
</evidence>
<dbReference type="CDD" id="cd13606">
    <property type="entry name" value="PBP2_ProX_like"/>
    <property type="match status" value="1"/>
</dbReference>
<proteinExistence type="predicted"/>
<dbReference type="Pfam" id="PF04069">
    <property type="entry name" value="OpuAC"/>
    <property type="match status" value="1"/>
</dbReference>
<protein>
    <submittedName>
        <fullName evidence="2">Glycine/betaine ABC transporter</fullName>
    </submittedName>
</protein>
<dbReference type="GO" id="GO:0022857">
    <property type="term" value="F:transmembrane transporter activity"/>
    <property type="evidence" value="ECO:0007669"/>
    <property type="project" value="InterPro"/>
</dbReference>
<organism evidence="2 3">
    <name type="scientific">Peptidiphaga gingivicola</name>
    <dbReference type="NCBI Taxonomy" id="2741497"/>
    <lineage>
        <taxon>Bacteria</taxon>
        <taxon>Bacillati</taxon>
        <taxon>Actinomycetota</taxon>
        <taxon>Actinomycetes</taxon>
        <taxon>Actinomycetales</taxon>
        <taxon>Actinomycetaceae</taxon>
        <taxon>Peptidiphaga</taxon>
    </lineage>
</organism>
<dbReference type="STRING" id="1823756.A4H34_02375"/>
<comment type="caution">
    <text evidence="2">The sequence shown here is derived from an EMBL/GenBank/DDBJ whole genome shotgun (WGS) entry which is preliminary data.</text>
</comment>
<accession>A0A179B7Q7</accession>
<dbReference type="Proteomes" id="UP000078368">
    <property type="component" value="Unassembled WGS sequence"/>
</dbReference>
<dbReference type="InterPro" id="IPR007210">
    <property type="entry name" value="ABC_Gly_betaine_transp_sub-bd"/>
</dbReference>
<sequence length="292" mass="31474">MLGAVALAVGCSNADPLRRSDGKDRAGETIVVGSQDYYSNEIIAEIYAQALEAKGYKIERQMKIGQREVYMPEVRSGSIDVFPEYTGNLLQYIDSKASVTAPEPVYRALEKKLPRELTVLNQAPAADQDSYVVTAKFASENGIRTIGDLAKVKGRLVLGGNSELESRPYGPKGLKSAYGVDVSFTPIEDSGGPLTIKSLREGRAQVVDLYSGNPELSTGEFVVLQDPKNLFLSSHVVPLVSSKLPVRAARILDRVSAKLTSEDLRAMGARSVKSGQPASKIAKDWLKGKGLG</sequence>
<dbReference type="Gene3D" id="3.40.190.120">
    <property type="entry name" value="Osmoprotection protein (prox), domain 2"/>
    <property type="match status" value="1"/>
</dbReference>
<dbReference type="GO" id="GO:0043190">
    <property type="term" value="C:ATP-binding cassette (ABC) transporter complex"/>
    <property type="evidence" value="ECO:0007669"/>
    <property type="project" value="InterPro"/>
</dbReference>
<gene>
    <name evidence="2" type="ORF">A4H34_02375</name>
</gene>
<evidence type="ECO:0000259" key="1">
    <source>
        <dbReference type="Pfam" id="PF04069"/>
    </source>
</evidence>
<feature type="domain" description="ABC-type glycine betaine transport system substrate-binding" evidence="1">
    <location>
        <begin position="29"/>
        <end position="287"/>
    </location>
</feature>
<evidence type="ECO:0000313" key="2">
    <source>
        <dbReference type="EMBL" id="OAP87054.1"/>
    </source>
</evidence>
<keyword evidence="3" id="KW-1185">Reference proteome</keyword>
<dbReference type="AlphaFoldDB" id="A0A179B7Q7"/>
<dbReference type="SUPFAM" id="SSF53850">
    <property type="entry name" value="Periplasmic binding protein-like II"/>
    <property type="match status" value="1"/>
</dbReference>
<reference evidence="2 3" key="1">
    <citation type="submission" date="2016-04" db="EMBL/GenBank/DDBJ databases">
        <title>Peptidophaga gingivicola gen. nov., sp. nov., isolated from human subgingival plaque.</title>
        <authorList>
            <person name="Beall C.J."/>
            <person name="Mokrzan E.M."/>
            <person name="Griffen A.L."/>
            <person name="Leys E.J."/>
        </authorList>
    </citation>
    <scope>NUCLEOTIDE SEQUENCE [LARGE SCALE GENOMIC DNA]</scope>
    <source>
        <strain evidence="2 3">BA112</strain>
    </source>
</reference>
<name>A0A179B7Q7_9ACTO</name>